<dbReference type="Pfam" id="PF00384">
    <property type="entry name" value="Molybdopterin"/>
    <property type="match status" value="1"/>
</dbReference>
<dbReference type="GO" id="GO:0016491">
    <property type="term" value="F:oxidoreductase activity"/>
    <property type="evidence" value="ECO:0007669"/>
    <property type="project" value="InterPro"/>
</dbReference>
<organism evidence="2 3">
    <name type="scientific">Pseudomonas fluorescens</name>
    <dbReference type="NCBI Taxonomy" id="294"/>
    <lineage>
        <taxon>Bacteria</taxon>
        <taxon>Pseudomonadati</taxon>
        <taxon>Pseudomonadota</taxon>
        <taxon>Gammaproteobacteria</taxon>
        <taxon>Pseudomonadales</taxon>
        <taxon>Pseudomonadaceae</taxon>
        <taxon>Pseudomonas</taxon>
    </lineage>
</organism>
<dbReference type="EMBL" id="CABVHU010000027">
    <property type="protein sequence ID" value="VVO43984.1"/>
    <property type="molecule type" value="Genomic_DNA"/>
</dbReference>
<protein>
    <submittedName>
        <fullName evidence="2">Protein YdeP</fullName>
    </submittedName>
</protein>
<proteinExistence type="predicted"/>
<sequence>MSEVERYKPYKGAAAGWGALIAVTRNWLGSENALKNIRTMLKTNQNGGFDCPGCAWGESPESGMVKFCENGAKAVNWEATGRLVNPAFFNKYTVSSLAAQSDYWLEYQGRLTHPMRYDASVDRYVETSWDDAFALIAKHLNGLTSPDQAEFYTSGRASNEAAYLYQLFVRAYGTNNFPDCSNMCHEASGLGMADSVGVGKGTVTFDDLEEADAIFVIGQNPGTNHPRMLEPLREAVKRGARATAPWASTNSPRRS</sequence>
<evidence type="ECO:0000259" key="1">
    <source>
        <dbReference type="Pfam" id="PF00384"/>
    </source>
</evidence>
<feature type="domain" description="Molybdopterin oxidoreductase" evidence="1">
    <location>
        <begin position="110"/>
        <end position="239"/>
    </location>
</feature>
<dbReference type="PANTHER" id="PTHR43105">
    <property type="entry name" value="RESPIRATORY NITRATE REDUCTASE"/>
    <property type="match status" value="1"/>
</dbReference>
<dbReference type="InterPro" id="IPR006656">
    <property type="entry name" value="Mopterin_OxRdtase"/>
</dbReference>
<dbReference type="InterPro" id="IPR050123">
    <property type="entry name" value="Prok_molybdopt-oxidoreductase"/>
</dbReference>
<dbReference type="PANTHER" id="PTHR43105:SF4">
    <property type="entry name" value="PROTEIN YDEP"/>
    <property type="match status" value="1"/>
</dbReference>
<dbReference type="Gene3D" id="3.40.50.740">
    <property type="match status" value="1"/>
</dbReference>
<dbReference type="GO" id="GO:0016020">
    <property type="term" value="C:membrane"/>
    <property type="evidence" value="ECO:0007669"/>
    <property type="project" value="TreeGrafter"/>
</dbReference>
<evidence type="ECO:0000313" key="2">
    <source>
        <dbReference type="EMBL" id="VVO43984.1"/>
    </source>
</evidence>
<name>A0A5E7FYV4_PSEFL</name>
<accession>A0A5E7FYV4</accession>
<dbReference type="Gene3D" id="3.40.228.10">
    <property type="entry name" value="Dimethylsulfoxide Reductase, domain 2"/>
    <property type="match status" value="1"/>
</dbReference>
<evidence type="ECO:0000313" key="3">
    <source>
        <dbReference type="Proteomes" id="UP000409037"/>
    </source>
</evidence>
<dbReference type="SUPFAM" id="SSF53706">
    <property type="entry name" value="Formate dehydrogenase/DMSO reductase, domains 1-3"/>
    <property type="match status" value="1"/>
</dbReference>
<dbReference type="Proteomes" id="UP000409037">
    <property type="component" value="Unassembled WGS sequence"/>
</dbReference>
<reference evidence="2 3" key="1">
    <citation type="submission" date="2019-09" db="EMBL/GenBank/DDBJ databases">
        <authorList>
            <person name="Chandra G."/>
            <person name="Truman W A."/>
        </authorList>
    </citation>
    <scope>NUCLEOTIDE SEQUENCE [LARGE SCALE GENOMIC DNA]</scope>
    <source>
        <strain evidence="2">PS833</strain>
    </source>
</reference>
<gene>
    <name evidence="2" type="primary">ydeP_2</name>
    <name evidence="2" type="ORF">PS833_06310</name>
</gene>
<dbReference type="AlphaFoldDB" id="A0A5E7FYV4"/>